<protein>
    <submittedName>
        <fullName evidence="1">Uncharacterized protein</fullName>
    </submittedName>
</protein>
<organism evidence="1 2">
    <name type="scientific">Roseivirga pacifica</name>
    <dbReference type="NCBI Taxonomy" id="1267423"/>
    <lineage>
        <taxon>Bacteria</taxon>
        <taxon>Pseudomonadati</taxon>
        <taxon>Bacteroidota</taxon>
        <taxon>Cytophagia</taxon>
        <taxon>Cytophagales</taxon>
        <taxon>Roseivirgaceae</taxon>
        <taxon>Roseivirga</taxon>
    </lineage>
</organism>
<proteinExistence type="predicted"/>
<evidence type="ECO:0000313" key="1">
    <source>
        <dbReference type="EMBL" id="SEV89752.1"/>
    </source>
</evidence>
<dbReference type="STRING" id="1267423.SAMN05216290_0545"/>
<gene>
    <name evidence="1" type="ORF">SAMN05216290_0545</name>
</gene>
<dbReference type="EMBL" id="FOIR01000001">
    <property type="protein sequence ID" value="SEV89752.1"/>
    <property type="molecule type" value="Genomic_DNA"/>
</dbReference>
<reference evidence="2" key="1">
    <citation type="submission" date="2016-10" db="EMBL/GenBank/DDBJ databases">
        <authorList>
            <person name="Varghese N."/>
            <person name="Submissions S."/>
        </authorList>
    </citation>
    <scope>NUCLEOTIDE SEQUENCE [LARGE SCALE GENOMIC DNA]</scope>
    <source>
        <strain evidence="2">CGMCC 1.12402</strain>
    </source>
</reference>
<keyword evidence="2" id="KW-1185">Reference proteome</keyword>
<name>A0A1I0MP15_9BACT</name>
<evidence type="ECO:0000313" key="2">
    <source>
        <dbReference type="Proteomes" id="UP000199437"/>
    </source>
</evidence>
<dbReference type="AlphaFoldDB" id="A0A1I0MP15"/>
<accession>A0A1I0MP15</accession>
<dbReference type="OrthoDB" id="1036397at2"/>
<dbReference type="GeneID" id="99985304"/>
<sequence>MIHVFKTSVKSEKQVSLVGAFLNILLPYEAWNFDLEDTDRILRVETVDLMPETVITILNSQGFECNELE</sequence>
<dbReference type="RefSeq" id="WP_090256850.1">
    <property type="nucleotide sequence ID" value="NZ_FOIR01000001.1"/>
</dbReference>
<dbReference type="Proteomes" id="UP000199437">
    <property type="component" value="Unassembled WGS sequence"/>
</dbReference>